<feature type="transmembrane region" description="Helical" evidence="1">
    <location>
        <begin position="169"/>
        <end position="194"/>
    </location>
</feature>
<dbReference type="KEGG" id="afr:AFE_1350"/>
<dbReference type="eggNOG" id="COG3307">
    <property type="taxonomic scope" value="Bacteria"/>
</dbReference>
<feature type="transmembrane region" description="Helical" evidence="1">
    <location>
        <begin position="139"/>
        <end position="157"/>
    </location>
</feature>
<feature type="transmembrane region" description="Helical" evidence="1">
    <location>
        <begin position="42"/>
        <end position="69"/>
    </location>
</feature>
<feature type="transmembrane region" description="Helical" evidence="1">
    <location>
        <begin position="17"/>
        <end position="35"/>
    </location>
</feature>
<sequence>MRTLIHPSAWPDRAREWTVLSALVLGSAVVIFHGYGQLLGVALLGFCFLMLGVVNAQLAIMVMLTYAFFDGDIRRLVNAVYGWPAIDPLLLLVPVVATIFGLSVLLRDKVDTPISRMVLVLIGLMGLEIFNPLQGGLRVGLGGAFFYIPPLMFFWLGRRYATPAFIESLLYRLVLPISVLAAIAGYMQTIFGFAPWEQDWINHVAASYAALNVGGYIRPFAFFTSSAGYVTVLSIGSVIALAGIWLGHRRSALALVLLLPALVLSSERGPIVKLLVAGLVVWALQRGGGKGWYLRVSLAGLATVGLLAFALPHLMPSHSDSGQVNALLAHQVGGFANPLNAKDSTLMLHLEMLGNGMLAGFTHPYGYGLGATTAAAGKFAGGGVEGRSTETDFGNMFVSLGFVGGIIYLLIMVRVLWALISDWQRRRQRTSLMILAILLVTGAAWLIAGEYSTPLLLWLLIGATDSMTRKQENT</sequence>
<feature type="transmembrane region" description="Helical" evidence="1">
    <location>
        <begin position="292"/>
        <end position="311"/>
    </location>
</feature>
<feature type="transmembrane region" description="Helical" evidence="1">
    <location>
        <begin position="113"/>
        <end position="133"/>
    </location>
</feature>
<gene>
    <name evidence="2" type="ordered locus">AFE_1350</name>
</gene>
<feature type="transmembrane region" description="Helical" evidence="1">
    <location>
        <begin position="396"/>
        <end position="420"/>
    </location>
</feature>
<dbReference type="RefSeq" id="WP_012607021.1">
    <property type="nucleotide sequence ID" value="NC_011761.1"/>
</dbReference>
<dbReference type="AlphaFoldDB" id="B7J9F5"/>
<feature type="transmembrane region" description="Helical" evidence="1">
    <location>
        <begin position="432"/>
        <end position="448"/>
    </location>
</feature>
<dbReference type="HOGENOM" id="CLU_543770_0_0_6"/>
<proteinExistence type="predicted"/>
<dbReference type="STRING" id="243159.AFE_1350"/>
<dbReference type="EMBL" id="CP001219">
    <property type="protein sequence ID" value="ACK78675.1"/>
    <property type="molecule type" value="Genomic_DNA"/>
</dbReference>
<dbReference type="GeneID" id="65280588"/>
<keyword evidence="1" id="KW-0472">Membrane</keyword>
<keyword evidence="3" id="KW-1185">Reference proteome</keyword>
<accession>B7J9F5</accession>
<reference evidence="2 3" key="1">
    <citation type="journal article" date="2008" name="BMC Genomics">
        <title>Acidithiobacillus ferrooxidans metabolism: from genome sequence to industrial applications.</title>
        <authorList>
            <person name="Valdes J."/>
            <person name="Pedroso I."/>
            <person name="Quatrini R."/>
            <person name="Dodson R.J."/>
            <person name="Tettelin H."/>
            <person name="Blake R.II."/>
            <person name="Eisen J.A."/>
            <person name="Holmes D.S."/>
        </authorList>
    </citation>
    <scope>NUCLEOTIDE SEQUENCE [LARGE SCALE GENOMIC DNA]</scope>
    <source>
        <strain evidence="3">ATCC 23270 / DSM 14882 / CIP 104768 / NCIMB 8455</strain>
    </source>
</reference>
<feature type="transmembrane region" description="Helical" evidence="1">
    <location>
        <begin position="89"/>
        <end position="106"/>
    </location>
</feature>
<organism evidence="2 3">
    <name type="scientific">Acidithiobacillus ferrooxidans (strain ATCC 23270 / DSM 14882 / CIP 104768 / NCIMB 8455)</name>
    <name type="common">Ferrobacillus ferrooxidans (strain ATCC 23270)</name>
    <dbReference type="NCBI Taxonomy" id="243159"/>
    <lineage>
        <taxon>Bacteria</taxon>
        <taxon>Pseudomonadati</taxon>
        <taxon>Pseudomonadota</taxon>
        <taxon>Acidithiobacillia</taxon>
        <taxon>Acidithiobacillales</taxon>
        <taxon>Acidithiobacillaceae</taxon>
        <taxon>Acidithiobacillus</taxon>
    </lineage>
</organism>
<keyword evidence="1" id="KW-0812">Transmembrane</keyword>
<protein>
    <submittedName>
        <fullName evidence="2">Membrane protein, putative</fullName>
    </submittedName>
</protein>
<evidence type="ECO:0000313" key="2">
    <source>
        <dbReference type="EMBL" id="ACK78675.1"/>
    </source>
</evidence>
<dbReference type="PaxDb" id="243159-AFE_1350"/>
<dbReference type="Proteomes" id="UP000001362">
    <property type="component" value="Chromosome"/>
</dbReference>
<evidence type="ECO:0000313" key="3">
    <source>
        <dbReference type="Proteomes" id="UP000001362"/>
    </source>
</evidence>
<evidence type="ECO:0000256" key="1">
    <source>
        <dbReference type="SAM" id="Phobius"/>
    </source>
</evidence>
<keyword evidence="1" id="KW-1133">Transmembrane helix</keyword>
<name>B7J9F5_ACIF2</name>
<feature type="transmembrane region" description="Helical" evidence="1">
    <location>
        <begin position="229"/>
        <end position="248"/>
    </location>
</feature>